<dbReference type="EMBL" id="JAFHAP010000008">
    <property type="protein sequence ID" value="MBN2909337.1"/>
    <property type="molecule type" value="Genomic_DNA"/>
</dbReference>
<dbReference type="PANTHER" id="PTHR34820">
    <property type="entry name" value="INNER MEMBRANE PROTEIN YEBZ"/>
    <property type="match status" value="1"/>
</dbReference>
<evidence type="ECO:0000313" key="9">
    <source>
        <dbReference type="Proteomes" id="UP001177120"/>
    </source>
</evidence>
<organism evidence="8 9">
    <name type="scientific">Polycladomyces zharkentensis</name>
    <dbReference type="NCBI Taxonomy" id="2807616"/>
    <lineage>
        <taxon>Bacteria</taxon>
        <taxon>Bacillati</taxon>
        <taxon>Bacillota</taxon>
        <taxon>Bacilli</taxon>
        <taxon>Bacillales</taxon>
        <taxon>Thermoactinomycetaceae</taxon>
        <taxon>Polycladomyces</taxon>
    </lineage>
</organism>
<sequence length="366" mass="39468">MIAWVQTLAETMAVTCLALLTGGALLSLVADEYKPILVFPQRLFPFAALLAGIVSFVPVLRPVLFLAPDTGWMEAVRLGVFHSRTGQVWLGLLAASVLLALLLLVRNLRSSGWTAGWALCGTWMMILIKSWMGHVASVSGISGWVLQSVHLTAVCVWAGILMVVGFFTVDTVRWLSFLRWFTPTAIGCVTAVILAGWGLMGIIAPQYVASWVLPYGEALLFKQWTTAGVLVTAGVNGGWIRRKLARGEEVNPLPWIRAEAVLILLVVAITAWMSQEAAPHTVAETVQAVGVSPLFEGLFPGKWHPGLRAEWQGLFLGGLSILVALTLLAMIPLLYRQRRSAYGAVWLAGLAACAGVLGVLVWAYGG</sequence>
<name>A0ABS2WIG1_9BACL</name>
<evidence type="ECO:0000259" key="7">
    <source>
        <dbReference type="Pfam" id="PF05425"/>
    </source>
</evidence>
<evidence type="ECO:0000256" key="1">
    <source>
        <dbReference type="ARBA" id="ARBA00004651"/>
    </source>
</evidence>
<accession>A0ABS2WIG1</accession>
<keyword evidence="3 6" id="KW-0812">Transmembrane</keyword>
<gene>
    <name evidence="8" type="ORF">JQC72_07345</name>
</gene>
<keyword evidence="5 6" id="KW-0472">Membrane</keyword>
<dbReference type="Pfam" id="PF05425">
    <property type="entry name" value="CopD"/>
    <property type="match status" value="1"/>
</dbReference>
<feature type="transmembrane region" description="Helical" evidence="6">
    <location>
        <begin position="180"/>
        <end position="204"/>
    </location>
</feature>
<reference evidence="8" key="1">
    <citation type="journal article" date="2024" name="Int. J. Syst. Evol. Microbiol.">
        <title>Polycladomyces zharkentensis sp. nov., a novel thermophilic cellulose- and starch-degrading member of the Bacillota from a geothermal aquifer in Kazakhstan.</title>
        <authorList>
            <person name="Mashzhan A."/>
            <person name="Kistaubayeva A."/>
            <person name="Javier-Lopez R."/>
            <person name="Bissenova U."/>
            <person name="Bissenbay A."/>
            <person name="Birkeland N.K."/>
        </authorList>
    </citation>
    <scope>NUCLEOTIDE SEQUENCE</scope>
    <source>
        <strain evidence="8">ZKZ2T</strain>
    </source>
</reference>
<feature type="transmembrane region" description="Helical" evidence="6">
    <location>
        <begin position="87"/>
        <end position="105"/>
    </location>
</feature>
<feature type="transmembrane region" description="Helical" evidence="6">
    <location>
        <begin position="144"/>
        <end position="168"/>
    </location>
</feature>
<dbReference type="PANTHER" id="PTHR34820:SF4">
    <property type="entry name" value="INNER MEMBRANE PROTEIN YEBZ"/>
    <property type="match status" value="1"/>
</dbReference>
<keyword evidence="2" id="KW-1003">Cell membrane</keyword>
<keyword evidence="4 6" id="KW-1133">Transmembrane helix</keyword>
<feature type="transmembrane region" description="Helical" evidence="6">
    <location>
        <begin position="253"/>
        <end position="273"/>
    </location>
</feature>
<dbReference type="Proteomes" id="UP001177120">
    <property type="component" value="Unassembled WGS sequence"/>
</dbReference>
<comment type="caution">
    <text evidence="8">The sequence shown here is derived from an EMBL/GenBank/DDBJ whole genome shotgun (WGS) entry which is preliminary data.</text>
</comment>
<proteinExistence type="predicted"/>
<feature type="transmembrane region" description="Helical" evidence="6">
    <location>
        <begin position="43"/>
        <end position="67"/>
    </location>
</feature>
<dbReference type="RefSeq" id="WP_205494322.1">
    <property type="nucleotide sequence ID" value="NZ_JAFHAP010000008.1"/>
</dbReference>
<evidence type="ECO:0000256" key="3">
    <source>
        <dbReference type="ARBA" id="ARBA00022692"/>
    </source>
</evidence>
<feature type="transmembrane region" description="Helical" evidence="6">
    <location>
        <begin position="12"/>
        <end position="31"/>
    </location>
</feature>
<evidence type="ECO:0000256" key="6">
    <source>
        <dbReference type="SAM" id="Phobius"/>
    </source>
</evidence>
<evidence type="ECO:0000313" key="8">
    <source>
        <dbReference type="EMBL" id="MBN2909337.1"/>
    </source>
</evidence>
<dbReference type="InterPro" id="IPR032694">
    <property type="entry name" value="CopC/D"/>
</dbReference>
<feature type="transmembrane region" description="Helical" evidence="6">
    <location>
        <begin position="224"/>
        <end position="241"/>
    </location>
</feature>
<protein>
    <recommendedName>
        <fullName evidence="7">Copper resistance protein D domain-containing protein</fullName>
    </recommendedName>
</protein>
<evidence type="ECO:0000256" key="2">
    <source>
        <dbReference type="ARBA" id="ARBA00022475"/>
    </source>
</evidence>
<feature type="transmembrane region" description="Helical" evidence="6">
    <location>
        <begin position="314"/>
        <end position="335"/>
    </location>
</feature>
<feature type="transmembrane region" description="Helical" evidence="6">
    <location>
        <begin position="342"/>
        <end position="364"/>
    </location>
</feature>
<evidence type="ECO:0000256" key="5">
    <source>
        <dbReference type="ARBA" id="ARBA00023136"/>
    </source>
</evidence>
<dbReference type="InterPro" id="IPR008457">
    <property type="entry name" value="Cu-R_CopD_dom"/>
</dbReference>
<comment type="subcellular location">
    <subcellularLocation>
        <location evidence="1">Cell membrane</location>
        <topology evidence="1">Multi-pass membrane protein</topology>
    </subcellularLocation>
</comment>
<evidence type="ECO:0000256" key="4">
    <source>
        <dbReference type="ARBA" id="ARBA00022989"/>
    </source>
</evidence>
<feature type="transmembrane region" description="Helical" evidence="6">
    <location>
        <begin position="112"/>
        <end position="132"/>
    </location>
</feature>
<keyword evidence="9" id="KW-1185">Reference proteome</keyword>
<feature type="domain" description="Copper resistance protein D" evidence="7">
    <location>
        <begin position="177"/>
        <end position="273"/>
    </location>
</feature>